<dbReference type="InterPro" id="IPR004358">
    <property type="entry name" value="Sig_transdc_His_kin-like_C"/>
</dbReference>
<keyword evidence="7" id="KW-0067">ATP-binding</keyword>
<dbReference type="SMART" id="SM00388">
    <property type="entry name" value="HisKA"/>
    <property type="match status" value="1"/>
</dbReference>
<dbReference type="PANTHER" id="PTHR43065">
    <property type="entry name" value="SENSOR HISTIDINE KINASE"/>
    <property type="match status" value="1"/>
</dbReference>
<keyword evidence="4" id="KW-0175">Coiled coil</keyword>
<gene>
    <name evidence="7" type="ORF">H4O21_03390</name>
</gene>
<evidence type="ECO:0000259" key="6">
    <source>
        <dbReference type="PROSITE" id="PS50112"/>
    </source>
</evidence>
<dbReference type="RefSeq" id="WP_182807440.1">
    <property type="nucleotide sequence ID" value="NZ_JACJFM010000003.1"/>
</dbReference>
<evidence type="ECO:0000256" key="3">
    <source>
        <dbReference type="ARBA" id="ARBA00022553"/>
    </source>
</evidence>
<dbReference type="EC" id="2.7.13.3" evidence="2"/>
<dbReference type="InterPro" id="IPR035965">
    <property type="entry name" value="PAS-like_dom_sf"/>
</dbReference>
<comment type="caution">
    <text evidence="7">The sequence shown here is derived from an EMBL/GenBank/DDBJ whole genome shotgun (WGS) entry which is preliminary data.</text>
</comment>
<feature type="coiled-coil region" evidence="4">
    <location>
        <begin position="19"/>
        <end position="67"/>
    </location>
</feature>
<dbReference type="SUPFAM" id="SSF47384">
    <property type="entry name" value="Homodimeric domain of signal transducing histidine kinase"/>
    <property type="match status" value="1"/>
</dbReference>
<dbReference type="PROSITE" id="PS50109">
    <property type="entry name" value="HIS_KIN"/>
    <property type="match status" value="1"/>
</dbReference>
<dbReference type="EMBL" id="JACJFM010000003">
    <property type="protein sequence ID" value="MBB1485651.1"/>
    <property type="molecule type" value="Genomic_DNA"/>
</dbReference>
<dbReference type="CDD" id="cd00082">
    <property type="entry name" value="HisKA"/>
    <property type="match status" value="1"/>
</dbReference>
<dbReference type="Gene3D" id="3.30.565.10">
    <property type="entry name" value="Histidine kinase-like ATPase, C-terminal domain"/>
    <property type="match status" value="1"/>
</dbReference>
<dbReference type="Proteomes" id="UP000565262">
    <property type="component" value="Unassembled WGS sequence"/>
</dbReference>
<name>A0A839IL98_9GAMM</name>
<dbReference type="AlphaFoldDB" id="A0A839IL98"/>
<dbReference type="SUPFAM" id="SSF55874">
    <property type="entry name" value="ATPase domain of HSP90 chaperone/DNA topoisomerase II/histidine kinase"/>
    <property type="match status" value="1"/>
</dbReference>
<evidence type="ECO:0000259" key="5">
    <source>
        <dbReference type="PROSITE" id="PS50109"/>
    </source>
</evidence>
<dbReference type="InterPro" id="IPR005467">
    <property type="entry name" value="His_kinase_dom"/>
</dbReference>
<protein>
    <recommendedName>
        <fullName evidence="2">histidine kinase</fullName>
        <ecNumber evidence="2">2.7.13.3</ecNumber>
    </recommendedName>
</protein>
<dbReference type="Pfam" id="PF02518">
    <property type="entry name" value="HATPase_c"/>
    <property type="match status" value="1"/>
</dbReference>
<dbReference type="InterPro" id="IPR036097">
    <property type="entry name" value="HisK_dim/P_sf"/>
</dbReference>
<dbReference type="GO" id="GO:0005524">
    <property type="term" value="F:ATP binding"/>
    <property type="evidence" value="ECO:0007669"/>
    <property type="project" value="UniProtKB-KW"/>
</dbReference>
<dbReference type="InterPro" id="IPR000014">
    <property type="entry name" value="PAS"/>
</dbReference>
<evidence type="ECO:0000256" key="1">
    <source>
        <dbReference type="ARBA" id="ARBA00000085"/>
    </source>
</evidence>
<sequence>MSASAQDLQIAFQEFTALSEQLTSSYNELQTKIVRLTEELEEARRERAEQLEQKQQIAEKLENLLNLLPAGVIVMDGDGVVSSANPSAQCLLGAEIEGCKWVDVIQKKFSPQQGDGYEVSLNDGRLVSISTRSLEKEPGQMVVISDMTETRRLQEQLSRTERLTEMGQMVASLAHQIRTPLSAAMLYAGHLQSTSLAENNRVKFAGKLQGRLKNLEQQIGDMLQFARGGSAVAEEFSVADFFAQLRHSLEGVFLQSSVSCSWQLEQQAGSLLGHQESLNGAFQNLVNNAIQAGSSEITVTSVLSEGRLEVSVCDNGPGIADDQLEKILEPFFTTKTQGTGLGLAIVQSVVAAHKGELTVNSQLGSGSCFIIRLPLVTA</sequence>
<dbReference type="Gene3D" id="1.10.287.130">
    <property type="match status" value="1"/>
</dbReference>
<comment type="catalytic activity">
    <reaction evidence="1">
        <text>ATP + protein L-histidine = ADP + protein N-phospho-L-histidine.</text>
        <dbReference type="EC" id="2.7.13.3"/>
    </reaction>
</comment>
<evidence type="ECO:0000313" key="8">
    <source>
        <dbReference type="Proteomes" id="UP000565262"/>
    </source>
</evidence>
<evidence type="ECO:0000256" key="2">
    <source>
        <dbReference type="ARBA" id="ARBA00012438"/>
    </source>
</evidence>
<dbReference type="GO" id="GO:0000155">
    <property type="term" value="F:phosphorelay sensor kinase activity"/>
    <property type="evidence" value="ECO:0007669"/>
    <property type="project" value="InterPro"/>
</dbReference>
<keyword evidence="3" id="KW-0597">Phosphoprotein</keyword>
<dbReference type="InterPro" id="IPR003594">
    <property type="entry name" value="HATPase_dom"/>
</dbReference>
<proteinExistence type="predicted"/>
<dbReference type="InterPro" id="IPR003661">
    <property type="entry name" value="HisK_dim/P_dom"/>
</dbReference>
<accession>A0A839IL98</accession>
<dbReference type="PANTHER" id="PTHR43065:SF29">
    <property type="entry name" value="SENSOR PROTEIN KINASE FLES"/>
    <property type="match status" value="1"/>
</dbReference>
<reference evidence="7 8" key="1">
    <citation type="submission" date="2020-08" db="EMBL/GenBank/DDBJ databases">
        <title>Oceanospirillum sp. nov. isolated from marine sediment.</title>
        <authorList>
            <person name="Ji X."/>
        </authorList>
    </citation>
    <scope>NUCLEOTIDE SEQUENCE [LARGE SCALE GENOMIC DNA]</scope>
    <source>
        <strain evidence="7 8">D5</strain>
    </source>
</reference>
<evidence type="ECO:0000313" key="7">
    <source>
        <dbReference type="EMBL" id="MBB1485651.1"/>
    </source>
</evidence>
<organism evidence="7 8">
    <name type="scientific">Oceanospirillum sediminis</name>
    <dbReference type="NCBI Taxonomy" id="2760088"/>
    <lineage>
        <taxon>Bacteria</taxon>
        <taxon>Pseudomonadati</taxon>
        <taxon>Pseudomonadota</taxon>
        <taxon>Gammaproteobacteria</taxon>
        <taxon>Oceanospirillales</taxon>
        <taxon>Oceanospirillaceae</taxon>
        <taxon>Oceanospirillum</taxon>
    </lineage>
</organism>
<dbReference type="Gene3D" id="3.30.450.20">
    <property type="entry name" value="PAS domain"/>
    <property type="match status" value="1"/>
</dbReference>
<dbReference type="PRINTS" id="PR00344">
    <property type="entry name" value="BCTRLSENSOR"/>
</dbReference>
<evidence type="ECO:0000256" key="4">
    <source>
        <dbReference type="SAM" id="Coils"/>
    </source>
</evidence>
<dbReference type="PROSITE" id="PS50112">
    <property type="entry name" value="PAS"/>
    <property type="match status" value="1"/>
</dbReference>
<feature type="domain" description="Histidine kinase" evidence="5">
    <location>
        <begin position="172"/>
        <end position="377"/>
    </location>
</feature>
<dbReference type="SUPFAM" id="SSF55785">
    <property type="entry name" value="PYP-like sensor domain (PAS domain)"/>
    <property type="match status" value="1"/>
</dbReference>
<dbReference type="Pfam" id="PF00512">
    <property type="entry name" value="HisKA"/>
    <property type="match status" value="1"/>
</dbReference>
<dbReference type="SMART" id="SM00387">
    <property type="entry name" value="HATPase_c"/>
    <property type="match status" value="1"/>
</dbReference>
<keyword evidence="8" id="KW-1185">Reference proteome</keyword>
<keyword evidence="7" id="KW-0547">Nucleotide-binding</keyword>
<dbReference type="InterPro" id="IPR036890">
    <property type="entry name" value="HATPase_C_sf"/>
</dbReference>
<feature type="domain" description="PAS" evidence="6">
    <location>
        <begin position="57"/>
        <end position="93"/>
    </location>
</feature>